<organism evidence="3 4">
    <name type="scientific">Steinernema glaseri</name>
    <dbReference type="NCBI Taxonomy" id="37863"/>
    <lineage>
        <taxon>Eukaryota</taxon>
        <taxon>Metazoa</taxon>
        <taxon>Ecdysozoa</taxon>
        <taxon>Nematoda</taxon>
        <taxon>Chromadorea</taxon>
        <taxon>Rhabditida</taxon>
        <taxon>Tylenchina</taxon>
        <taxon>Panagrolaimomorpha</taxon>
        <taxon>Strongyloidoidea</taxon>
        <taxon>Steinernematidae</taxon>
        <taxon>Steinernema</taxon>
    </lineage>
</organism>
<dbReference type="AlphaFoldDB" id="A0A1I7Z265"/>
<reference evidence="4" key="1">
    <citation type="submission" date="2016-11" db="UniProtKB">
        <authorList>
            <consortium name="WormBaseParasite"/>
        </authorList>
    </citation>
    <scope>IDENTIFICATION</scope>
</reference>
<evidence type="ECO:0000313" key="3">
    <source>
        <dbReference type="Proteomes" id="UP000095287"/>
    </source>
</evidence>
<proteinExistence type="predicted"/>
<dbReference type="Proteomes" id="UP000095287">
    <property type="component" value="Unplaced"/>
</dbReference>
<feature type="region of interest" description="Disordered" evidence="1">
    <location>
        <begin position="23"/>
        <end position="64"/>
    </location>
</feature>
<keyword evidence="3" id="KW-1185">Reference proteome</keyword>
<evidence type="ECO:0000256" key="1">
    <source>
        <dbReference type="SAM" id="MobiDB-lite"/>
    </source>
</evidence>
<keyword evidence="2" id="KW-0732">Signal</keyword>
<feature type="compositionally biased region" description="Low complexity" evidence="1">
    <location>
        <begin position="52"/>
        <end position="64"/>
    </location>
</feature>
<dbReference type="WBParaSite" id="L893_g21857.t1">
    <property type="protein sequence ID" value="L893_g21857.t1"/>
    <property type="gene ID" value="L893_g21857"/>
</dbReference>
<feature type="chain" id="PRO_5009312863" evidence="2">
    <location>
        <begin position="21"/>
        <end position="226"/>
    </location>
</feature>
<sequence>MKFPVLCLFLLFHVAAPCLNQFPGGGSPDDSPRRRKPPTLPSPSSPDPSPETTPNTTSSPTPSFTCLGPGNNPGIFIAASAKLRKDARFTGAKPTKECPCGGGTKFFFGENTESDWVKIRKNEKHAFELQCLNGKKPCFCVSDDECYESSEDDTKHIFASFCENGSCGVYMTCDEDDTDLKMVPTKDKGTEVEYNSYVNGEDLKPLPGPFKKITTVGCGECPKVTC</sequence>
<protein>
    <submittedName>
        <fullName evidence="4">Uncharacterized protein</fullName>
    </submittedName>
</protein>
<feature type="compositionally biased region" description="Pro residues" evidence="1">
    <location>
        <begin position="38"/>
        <end position="51"/>
    </location>
</feature>
<name>A0A1I7Z265_9BILA</name>
<accession>A0A1I7Z265</accession>
<evidence type="ECO:0000313" key="4">
    <source>
        <dbReference type="WBParaSite" id="L893_g21857.t1"/>
    </source>
</evidence>
<evidence type="ECO:0000256" key="2">
    <source>
        <dbReference type="SAM" id="SignalP"/>
    </source>
</evidence>
<feature type="signal peptide" evidence="2">
    <location>
        <begin position="1"/>
        <end position="20"/>
    </location>
</feature>